<protein>
    <submittedName>
        <fullName evidence="1">Uncharacterized protein</fullName>
    </submittedName>
</protein>
<dbReference type="RefSeq" id="WP_343332499.1">
    <property type="nucleotide sequence ID" value="NZ_JAPOHD010000013.1"/>
</dbReference>
<dbReference type="AlphaFoldDB" id="A0A9X3J6Z8"/>
<accession>A0A9X3J6Z8</accession>
<dbReference type="Proteomes" id="UP001145087">
    <property type="component" value="Unassembled WGS sequence"/>
</dbReference>
<comment type="caution">
    <text evidence="1">The sequence shown here is derived from an EMBL/GenBank/DDBJ whole genome shotgun (WGS) entry which is preliminary data.</text>
</comment>
<name>A0A9X3J6Z8_9BACT</name>
<proteinExistence type="predicted"/>
<gene>
    <name evidence="1" type="ORF">OU798_07415</name>
</gene>
<dbReference type="EMBL" id="JAPOHD010000013">
    <property type="protein sequence ID" value="MCY1720165.1"/>
    <property type="molecule type" value="Genomic_DNA"/>
</dbReference>
<evidence type="ECO:0000313" key="2">
    <source>
        <dbReference type="Proteomes" id="UP001145087"/>
    </source>
</evidence>
<organism evidence="1 2">
    <name type="scientific">Draconibacterium aestuarii</name>
    <dbReference type="NCBI Taxonomy" id="2998507"/>
    <lineage>
        <taxon>Bacteria</taxon>
        <taxon>Pseudomonadati</taxon>
        <taxon>Bacteroidota</taxon>
        <taxon>Bacteroidia</taxon>
        <taxon>Marinilabiliales</taxon>
        <taxon>Prolixibacteraceae</taxon>
        <taxon>Draconibacterium</taxon>
    </lineage>
</organism>
<keyword evidence="2" id="KW-1185">Reference proteome</keyword>
<reference evidence="1" key="1">
    <citation type="submission" date="2022-11" db="EMBL/GenBank/DDBJ databases">
        <title>Marilongibacter aestuarii gen. nov., sp. nov., isolated from tidal flat sediment.</title>
        <authorList>
            <person name="Jiayan W."/>
        </authorList>
    </citation>
    <scope>NUCLEOTIDE SEQUENCE</scope>
    <source>
        <strain evidence="1">Z1-6</strain>
    </source>
</reference>
<evidence type="ECO:0000313" key="1">
    <source>
        <dbReference type="EMBL" id="MCY1720165.1"/>
    </source>
</evidence>
<sequence>MKSYLQNNSNKQNEKANLWDAFVTYLETTYFPGASETLETKLIAFEYEQFKSCYS</sequence>